<organism evidence="2">
    <name type="scientific">marine metagenome</name>
    <dbReference type="NCBI Taxonomy" id="408172"/>
    <lineage>
        <taxon>unclassified sequences</taxon>
        <taxon>metagenomes</taxon>
        <taxon>ecological metagenomes</taxon>
    </lineage>
</organism>
<dbReference type="EMBL" id="UINC01001943">
    <property type="protein sequence ID" value="SUZ91044.1"/>
    <property type="molecule type" value="Genomic_DNA"/>
</dbReference>
<evidence type="ECO:0000256" key="1">
    <source>
        <dbReference type="SAM" id="Phobius"/>
    </source>
</evidence>
<proteinExistence type="predicted"/>
<name>A0A381RIH4_9ZZZZ</name>
<keyword evidence="1" id="KW-0472">Membrane</keyword>
<dbReference type="AlphaFoldDB" id="A0A381RIH4"/>
<reference evidence="2" key="1">
    <citation type="submission" date="2018-05" db="EMBL/GenBank/DDBJ databases">
        <authorList>
            <person name="Lanie J.A."/>
            <person name="Ng W.-L."/>
            <person name="Kazmierczak K.M."/>
            <person name="Andrzejewski T.M."/>
            <person name="Davidsen T.M."/>
            <person name="Wayne K.J."/>
            <person name="Tettelin H."/>
            <person name="Glass J.I."/>
            <person name="Rusch D."/>
            <person name="Podicherti R."/>
            <person name="Tsui H.-C.T."/>
            <person name="Winkler M.E."/>
        </authorList>
    </citation>
    <scope>NUCLEOTIDE SEQUENCE</scope>
</reference>
<gene>
    <name evidence="2" type="ORF">METZ01_LOCUS43898</name>
</gene>
<feature type="transmembrane region" description="Helical" evidence="1">
    <location>
        <begin position="44"/>
        <end position="61"/>
    </location>
</feature>
<keyword evidence="1" id="KW-1133">Transmembrane helix</keyword>
<evidence type="ECO:0000313" key="2">
    <source>
        <dbReference type="EMBL" id="SUZ91044.1"/>
    </source>
</evidence>
<sequence length="68" mass="8044">MKNLYQIDLGLDEDYLKLIDELLKIFFGFIFLILLEPIKKYSALSLLCYNIVGTIFYNLIFKNIVSFK</sequence>
<accession>A0A381RIH4</accession>
<keyword evidence="1" id="KW-0812">Transmembrane</keyword>
<protein>
    <submittedName>
        <fullName evidence="2">Uncharacterized protein</fullName>
    </submittedName>
</protein>
<feature type="transmembrane region" description="Helical" evidence="1">
    <location>
        <begin position="21"/>
        <end position="38"/>
    </location>
</feature>